<dbReference type="EC" id="3.2.1.1" evidence="4"/>
<dbReference type="GO" id="GO:2001070">
    <property type="term" value="F:starch binding"/>
    <property type="evidence" value="ECO:0007669"/>
    <property type="project" value="InterPro"/>
</dbReference>
<dbReference type="SUPFAM" id="SSF51445">
    <property type="entry name" value="(Trans)glycosidases"/>
    <property type="match status" value="1"/>
</dbReference>
<feature type="chain" id="PRO_5001775291" description="alpha-amylase" evidence="14">
    <location>
        <begin position="19"/>
        <end position="622"/>
    </location>
</feature>
<dbReference type="FunFam" id="3.20.20.80:FF:000120">
    <property type="entry name" value="Alpha-amylase A"/>
    <property type="match status" value="1"/>
</dbReference>
<dbReference type="CDD" id="cd11319">
    <property type="entry name" value="AmyAc_euk_AmyA"/>
    <property type="match status" value="1"/>
</dbReference>
<evidence type="ECO:0000256" key="13">
    <source>
        <dbReference type="ARBA" id="ARBA00023326"/>
    </source>
</evidence>
<keyword evidence="10" id="KW-0325">Glycoprotein</keyword>
<evidence type="ECO:0000313" key="16">
    <source>
        <dbReference type="EMBL" id="KEZ41954.1"/>
    </source>
</evidence>
<dbReference type="InterPro" id="IPR034836">
    <property type="entry name" value="CBM20_glucoamylase"/>
</dbReference>
<dbReference type="InterPro" id="IPR013780">
    <property type="entry name" value="Glyco_hydro_b"/>
</dbReference>
<evidence type="ECO:0000256" key="5">
    <source>
        <dbReference type="ARBA" id="ARBA00022723"/>
    </source>
</evidence>
<evidence type="ECO:0000256" key="7">
    <source>
        <dbReference type="ARBA" id="ARBA00022801"/>
    </source>
</evidence>
<dbReference type="InterPro" id="IPR013784">
    <property type="entry name" value="Carb-bd-like_fold"/>
</dbReference>
<dbReference type="SUPFAM" id="SSF49452">
    <property type="entry name" value="Starch-binding domain-like"/>
    <property type="match status" value="1"/>
</dbReference>
<evidence type="ECO:0000256" key="11">
    <source>
        <dbReference type="ARBA" id="ARBA00023277"/>
    </source>
</evidence>
<dbReference type="OrthoDB" id="204980at2759"/>
<comment type="similarity">
    <text evidence="3">Belongs to the glycosyl hydrolase 13 family.</text>
</comment>
<evidence type="ECO:0000256" key="2">
    <source>
        <dbReference type="ARBA" id="ARBA00001913"/>
    </source>
</evidence>
<keyword evidence="5" id="KW-0479">Metal-binding</keyword>
<dbReference type="GO" id="GO:0005509">
    <property type="term" value="F:calcium ion binding"/>
    <property type="evidence" value="ECO:0007669"/>
    <property type="project" value="InterPro"/>
</dbReference>
<dbReference type="GO" id="GO:0000272">
    <property type="term" value="P:polysaccharide catabolic process"/>
    <property type="evidence" value="ECO:0007669"/>
    <property type="project" value="UniProtKB-KW"/>
</dbReference>
<dbReference type="RefSeq" id="XP_016641753.1">
    <property type="nucleotide sequence ID" value="XM_016788600.1"/>
</dbReference>
<dbReference type="Gene3D" id="2.60.40.1180">
    <property type="entry name" value="Golgi alpha-mannosidase II"/>
    <property type="match status" value="1"/>
</dbReference>
<keyword evidence="6 14" id="KW-0732">Signal</keyword>
<evidence type="ECO:0000256" key="10">
    <source>
        <dbReference type="ARBA" id="ARBA00023180"/>
    </source>
</evidence>
<name>A0A084G3P2_PSEDA</name>
<dbReference type="HOGENOM" id="CLU_006462_7_2_1"/>
<keyword evidence="9" id="KW-1015">Disulfide bond</keyword>
<reference evidence="16 17" key="1">
    <citation type="journal article" date="2014" name="Genome Announc.">
        <title>Draft genome sequence of the pathogenic fungus Scedosporium apiospermum.</title>
        <authorList>
            <person name="Vandeputte P."/>
            <person name="Ghamrawi S."/>
            <person name="Rechenmann M."/>
            <person name="Iltis A."/>
            <person name="Giraud S."/>
            <person name="Fleury M."/>
            <person name="Thornton C."/>
            <person name="Delhaes L."/>
            <person name="Meyer W."/>
            <person name="Papon N."/>
            <person name="Bouchara J.P."/>
        </authorList>
    </citation>
    <scope>NUCLEOTIDE SEQUENCE [LARGE SCALE GENOMIC DNA]</scope>
    <source>
        <strain evidence="16 17">IHEM 14462</strain>
    </source>
</reference>
<keyword evidence="13" id="KW-0624">Polysaccharide degradation</keyword>
<evidence type="ECO:0000256" key="1">
    <source>
        <dbReference type="ARBA" id="ARBA00000548"/>
    </source>
</evidence>
<dbReference type="GeneID" id="27725595"/>
<evidence type="ECO:0000256" key="6">
    <source>
        <dbReference type="ARBA" id="ARBA00022729"/>
    </source>
</evidence>
<dbReference type="OMA" id="VTNHMAW"/>
<dbReference type="SMART" id="SM01065">
    <property type="entry name" value="CBM_2"/>
    <property type="match status" value="1"/>
</dbReference>
<dbReference type="InterPro" id="IPR015340">
    <property type="entry name" value="A_amylase_C_dom"/>
</dbReference>
<evidence type="ECO:0000256" key="12">
    <source>
        <dbReference type="ARBA" id="ARBA00023295"/>
    </source>
</evidence>
<dbReference type="InterPro" id="IPR013783">
    <property type="entry name" value="Ig-like_fold"/>
</dbReference>
<keyword evidence="12" id="KW-0326">Glycosidase</keyword>
<dbReference type="EMBL" id="JOWA01000104">
    <property type="protein sequence ID" value="KEZ41954.1"/>
    <property type="molecule type" value="Genomic_DNA"/>
</dbReference>
<dbReference type="InterPro" id="IPR017853">
    <property type="entry name" value="GH"/>
</dbReference>
<accession>A0A084G3P2</accession>
<organism evidence="16 17">
    <name type="scientific">Pseudallescheria apiosperma</name>
    <name type="common">Scedosporium apiospermum</name>
    <dbReference type="NCBI Taxonomy" id="563466"/>
    <lineage>
        <taxon>Eukaryota</taxon>
        <taxon>Fungi</taxon>
        <taxon>Dikarya</taxon>
        <taxon>Ascomycota</taxon>
        <taxon>Pezizomycotina</taxon>
        <taxon>Sordariomycetes</taxon>
        <taxon>Hypocreomycetidae</taxon>
        <taxon>Microascales</taxon>
        <taxon>Microascaceae</taxon>
        <taxon>Scedosporium</taxon>
    </lineage>
</organism>
<dbReference type="PANTHER" id="PTHR10357:SF215">
    <property type="entry name" value="ALPHA-AMYLASE 1"/>
    <property type="match status" value="1"/>
</dbReference>
<dbReference type="FunFam" id="2.60.40.10:FF:000552">
    <property type="entry name" value="Related to glucoamylase"/>
    <property type="match status" value="1"/>
</dbReference>
<dbReference type="Pfam" id="PF09260">
    <property type="entry name" value="A_amylase_dom_C"/>
    <property type="match status" value="1"/>
</dbReference>
<dbReference type="Proteomes" id="UP000028545">
    <property type="component" value="Unassembled WGS sequence"/>
</dbReference>
<dbReference type="CDD" id="cd05811">
    <property type="entry name" value="CBM20_glucoamylase"/>
    <property type="match status" value="1"/>
</dbReference>
<evidence type="ECO:0000256" key="9">
    <source>
        <dbReference type="ARBA" id="ARBA00023157"/>
    </source>
</evidence>
<comment type="catalytic activity">
    <reaction evidence="1">
        <text>Endohydrolysis of (1-&gt;4)-alpha-D-glucosidic linkages in polysaccharides containing three or more (1-&gt;4)-alpha-linked D-glucose units.</text>
        <dbReference type="EC" id="3.2.1.1"/>
    </reaction>
</comment>
<comment type="caution">
    <text evidence="16">The sequence shown here is derived from an EMBL/GenBank/DDBJ whole genome shotgun (WGS) entry which is preliminary data.</text>
</comment>
<dbReference type="SUPFAM" id="SSF51011">
    <property type="entry name" value="Glycosyl hydrolase domain"/>
    <property type="match status" value="1"/>
</dbReference>
<evidence type="ECO:0000256" key="8">
    <source>
        <dbReference type="ARBA" id="ARBA00022837"/>
    </source>
</evidence>
<dbReference type="Pfam" id="PF00128">
    <property type="entry name" value="Alpha-amylase"/>
    <property type="match status" value="1"/>
</dbReference>
<evidence type="ECO:0000256" key="3">
    <source>
        <dbReference type="ARBA" id="ARBA00008061"/>
    </source>
</evidence>
<sequence>MAPEVLLVLWLWIAAAAALNASEWAKQSIYQVLTDRFARTDGSTSASCQRAEYCGGTWRGLINNLDYIQGMGFTAIWISPIVAQIDAAGSPDGDSYHGFWAKDFNALNSRFGISSDLRDLSNALHARGMYLMVDIVTNHMAYAGCMTCVNYGTLSPFSSQSDYHSPCSIDYSSQTSIEQCWQGSNNVALADLRTEDAHIRSYFNQWIANLVSTYGIDGLRIDSAKHQETSFWPAFENSAGVFMIGEVYEGDPNKFLPYLNVFPGLLNYPVWYWVQRAFQSTTATMTELVNGLNTMKSGTSQTNYLGSFLENHDQGRMPSWSSQSSDVALIKNALAFTMLADGIPVIYQGQEQKLAGGNIPDNREALWLTGFNRQSDLYKWISSLNIFRRTVIAQDQRYTQHQAIPWQIDSHTLGLRKGFDGSQVISVINNIGSSGGAYSVSLSSTSTGFTPNLEIVDVVACSLHTTSSAGALSFTMSSLPRIFYRRVALAGTGICPALTGDVTTTTPTATSVSSSSSAGCAIPTSVAVTFTVRVTTQFGQTIKITLGDWDTNKAVSLSASQYTSSNPIWVGTVNIPAGASIQYKFINVASDGGVSWESDPNRSFAVPAACGATTAAVEGSWR</sequence>
<keyword evidence="8" id="KW-0106">Calcium</keyword>
<evidence type="ECO:0000313" key="17">
    <source>
        <dbReference type="Proteomes" id="UP000028545"/>
    </source>
</evidence>
<dbReference type="GO" id="GO:0004556">
    <property type="term" value="F:alpha-amylase activity"/>
    <property type="evidence" value="ECO:0007669"/>
    <property type="project" value="UniProtKB-EC"/>
</dbReference>
<feature type="domain" description="CBM20" evidence="15">
    <location>
        <begin position="520"/>
        <end position="622"/>
    </location>
</feature>
<evidence type="ECO:0000256" key="14">
    <source>
        <dbReference type="SAM" id="SignalP"/>
    </source>
</evidence>
<evidence type="ECO:0000256" key="4">
    <source>
        <dbReference type="ARBA" id="ARBA00012595"/>
    </source>
</evidence>
<evidence type="ECO:0000259" key="15">
    <source>
        <dbReference type="PROSITE" id="PS51166"/>
    </source>
</evidence>
<dbReference type="PANTHER" id="PTHR10357">
    <property type="entry name" value="ALPHA-AMYLASE FAMILY MEMBER"/>
    <property type="match status" value="1"/>
</dbReference>
<dbReference type="Pfam" id="PF00686">
    <property type="entry name" value="CBM_20"/>
    <property type="match status" value="1"/>
</dbReference>
<keyword evidence="7 16" id="KW-0378">Hydrolase</keyword>
<dbReference type="SMART" id="SM00642">
    <property type="entry name" value="Aamy"/>
    <property type="match status" value="1"/>
</dbReference>
<dbReference type="KEGG" id="sapo:SAPIO_CDS6523"/>
<keyword evidence="11" id="KW-0119">Carbohydrate metabolism</keyword>
<dbReference type="VEuPathDB" id="FungiDB:SAPIO_CDS6523"/>
<gene>
    <name evidence="16" type="ORF">SAPIO_CDS6523</name>
</gene>
<dbReference type="InterPro" id="IPR006047">
    <property type="entry name" value="GH13_cat_dom"/>
</dbReference>
<dbReference type="Gene3D" id="3.20.20.80">
    <property type="entry name" value="Glycosidases"/>
    <property type="match status" value="1"/>
</dbReference>
<dbReference type="PROSITE" id="PS51166">
    <property type="entry name" value="CBM20"/>
    <property type="match status" value="1"/>
</dbReference>
<keyword evidence="17" id="KW-1185">Reference proteome</keyword>
<protein>
    <recommendedName>
        <fullName evidence="4">alpha-amylase</fullName>
        <ecNumber evidence="4">3.2.1.1</ecNumber>
    </recommendedName>
</protein>
<dbReference type="AlphaFoldDB" id="A0A084G3P2"/>
<dbReference type="Gene3D" id="2.60.40.10">
    <property type="entry name" value="Immunoglobulins"/>
    <property type="match status" value="1"/>
</dbReference>
<dbReference type="InterPro" id="IPR002044">
    <property type="entry name" value="CBM20"/>
</dbReference>
<feature type="signal peptide" evidence="14">
    <location>
        <begin position="1"/>
        <end position="18"/>
    </location>
</feature>
<proteinExistence type="inferred from homology"/>
<comment type="cofactor">
    <cofactor evidence="2">
        <name>Ca(2+)</name>
        <dbReference type="ChEBI" id="CHEBI:29108"/>
    </cofactor>
</comment>